<protein>
    <submittedName>
        <fullName evidence="2">Uncharacterized protein</fullName>
    </submittedName>
</protein>
<keyword evidence="3" id="KW-1185">Reference proteome</keyword>
<feature type="region of interest" description="Disordered" evidence="1">
    <location>
        <begin position="909"/>
        <end position="932"/>
    </location>
</feature>
<feature type="region of interest" description="Disordered" evidence="1">
    <location>
        <begin position="425"/>
        <end position="480"/>
    </location>
</feature>
<dbReference type="Proteomes" id="UP000612055">
    <property type="component" value="Unassembled WGS sequence"/>
</dbReference>
<comment type="caution">
    <text evidence="2">The sequence shown here is derived from an EMBL/GenBank/DDBJ whole genome shotgun (WGS) entry which is preliminary data.</text>
</comment>
<dbReference type="EMBL" id="JAEHOE010000036">
    <property type="protein sequence ID" value="KAG2493637.1"/>
    <property type="molecule type" value="Genomic_DNA"/>
</dbReference>
<feature type="compositionally biased region" description="Gly residues" evidence="1">
    <location>
        <begin position="460"/>
        <end position="478"/>
    </location>
</feature>
<dbReference type="GO" id="GO:0005737">
    <property type="term" value="C:cytoplasm"/>
    <property type="evidence" value="ECO:0007669"/>
    <property type="project" value="TreeGrafter"/>
</dbReference>
<evidence type="ECO:0000256" key="1">
    <source>
        <dbReference type="SAM" id="MobiDB-lite"/>
    </source>
</evidence>
<dbReference type="InterPro" id="IPR051345">
    <property type="entry name" value="Importin_beta-like_NTR"/>
</dbReference>
<sequence length="1394" mass="134986">MLAERLLWCLNSLPSRDAERELLEFRARPDVWELCFGIINSPSGTTSDALLVFAAQTLHATARRPTTLAVATSFLSHGLLQTLGGMAAAAPPGQAPSHMGRLLCSALAALGLREPACLTSLLSAALAQLPMPYALQLLLAVGEEGEALQARSGDEVEATAAAQTVLREDLGPHVLSWLASAAAALEQPPHAPHADHGATSSAAQGVRLALVRCTAAWVRLGCLYGAACAAAAVQGLVGALLRGAHPAAAAAAATAALGRGGEASLHHEACTALCDVIEYGPDALLRALQPPMLQLATATGAAAAGGQPRPSSGSSGVSSMHSGAADETMTDVTYDVVQLVASYATARMSELAEACRAVQQQSMPGGGAATPAAAAAEGSALVAALAGLAALPAVTSAGYPVAWPAQQALADLALACLAEEGQAGGARAGDRDEAGDAAAAPTDAMQQDAGPTGTAEGTDGVAGGGLWDDDGPGGGGGPDHCVPDLTLGPWPGLAPPLVHLYDHVLRAVLSCCAAWGMDEDGDHGGRGAPPPAGAGGGSPSVLGAGPCASQQEPRGLLALPPEVQETLATCLQACAGVVGQARQLATAAALLGQAGAPGCGRGTPAAEAGMGSTGPGWASGSGPSIGTAGGVTARVMAAMTAATAAVAACGRLPAAPLAAAGGSGDMQAAEAAASAAAVLLPIARFLGGGEAGSGGGPGPGPGWGNMTQPPSAANSAAALAPLRLHFCLALVGSGRAVLRAAALQSTSSGLAALCSLAHAALSGLASAASAAAAAQALRALTAAAAALGLAPPPSLAERLVDAAQSGAGGGDGNGAGLGSRAAARDLAHAAVAAVRLAAPSEPAPAHAVAAERQRLLERLLAPGLTLLAHAATAAAAGRPWPSLAPSCGAAIARHLRLMETALTALAQPGAAPTGPSLTAPSAGPGAEGLIAGGGAAPPGPAGLVEGEALARVFRGQAWPPLRTLLRHGASGAPLRPLCRCLAALLRAGPLGAAGAGGAASPEQQEAWVAEVVEVLALCMGRPGGKLLHEPFTALLEATEAPGGRGASGGGGGGAAAAAATALSPGLLTWQPQRRRLVVRAVLGVLSAEPAAGMAAAWRSADADPDAAECLLRLAAAAVRHGLAPSGCSSAAAAAAGSEEGVAAADRATAAALATAALRLAAASSGCNHKAVAAAALACTCAALAAVCGPGPGVSAGATLEGVGGADSAAASTAPREVVAAVVQQGPLVVTGLLGALLAPSPLPRLSKVASGLSALGALVALCYGIEQQHQHQRQQHQQLAQQGVRPSLYPHQQAPDAAVGACAGLLAGWLAAAAAALQLPEQEGAALCGSLAPLLAEAGAAAVGGRTGAGLSFGGGVGAAAELEESGAEAAAARVRHRKLWRLLRGVAERRLRA</sequence>
<feature type="compositionally biased region" description="Low complexity" evidence="1">
    <location>
        <begin position="436"/>
        <end position="449"/>
    </location>
</feature>
<dbReference type="InterPro" id="IPR011989">
    <property type="entry name" value="ARM-like"/>
</dbReference>
<feature type="region of interest" description="Disordered" evidence="1">
    <location>
        <begin position="299"/>
        <end position="324"/>
    </location>
</feature>
<evidence type="ECO:0000313" key="3">
    <source>
        <dbReference type="Proteomes" id="UP000612055"/>
    </source>
</evidence>
<reference evidence="2" key="1">
    <citation type="journal article" date="2020" name="bioRxiv">
        <title>Comparative genomics of Chlamydomonas.</title>
        <authorList>
            <person name="Craig R.J."/>
            <person name="Hasan A.R."/>
            <person name="Ness R.W."/>
            <person name="Keightley P.D."/>
        </authorList>
    </citation>
    <scope>NUCLEOTIDE SEQUENCE</scope>
    <source>
        <strain evidence="2">CCAP 11/70</strain>
    </source>
</reference>
<dbReference type="Gene3D" id="1.25.10.10">
    <property type="entry name" value="Leucine-rich Repeat Variant"/>
    <property type="match status" value="1"/>
</dbReference>
<dbReference type="GO" id="GO:0006606">
    <property type="term" value="P:protein import into nucleus"/>
    <property type="evidence" value="ECO:0007669"/>
    <property type="project" value="TreeGrafter"/>
</dbReference>
<feature type="compositionally biased region" description="Gly residues" evidence="1">
    <location>
        <begin position="690"/>
        <end position="703"/>
    </location>
</feature>
<dbReference type="PANTHER" id="PTHR12363">
    <property type="entry name" value="TRANSPORTIN 3 AND IMPORTIN 13"/>
    <property type="match status" value="1"/>
</dbReference>
<feature type="region of interest" description="Disordered" evidence="1">
    <location>
        <begin position="690"/>
        <end position="710"/>
    </location>
</feature>
<feature type="region of interest" description="Disordered" evidence="1">
    <location>
        <begin position="522"/>
        <end position="547"/>
    </location>
</feature>
<gene>
    <name evidence="2" type="ORF">HYH03_008154</name>
</gene>
<evidence type="ECO:0000313" key="2">
    <source>
        <dbReference type="EMBL" id="KAG2493637.1"/>
    </source>
</evidence>
<accession>A0A835XYZ8</accession>
<dbReference type="PANTHER" id="PTHR12363:SF54">
    <property type="entry name" value="NUCLEAR TRANSPORT RECEPTOR"/>
    <property type="match status" value="1"/>
</dbReference>
<dbReference type="OrthoDB" id="541879at2759"/>
<proteinExistence type="predicted"/>
<name>A0A835XYZ8_9CHLO</name>
<organism evidence="2 3">
    <name type="scientific">Edaphochlamys debaryana</name>
    <dbReference type="NCBI Taxonomy" id="47281"/>
    <lineage>
        <taxon>Eukaryota</taxon>
        <taxon>Viridiplantae</taxon>
        <taxon>Chlorophyta</taxon>
        <taxon>core chlorophytes</taxon>
        <taxon>Chlorophyceae</taxon>
        <taxon>CS clade</taxon>
        <taxon>Chlamydomonadales</taxon>
        <taxon>Chlamydomonadales incertae sedis</taxon>
        <taxon>Edaphochlamys</taxon>
    </lineage>
</organism>